<proteinExistence type="predicted"/>
<evidence type="ECO:0000313" key="4">
    <source>
        <dbReference type="Proteomes" id="UP000027463"/>
    </source>
</evidence>
<dbReference type="PANTHER" id="PTHR33303">
    <property type="entry name" value="CYTOPLASMIC PROTEIN-RELATED"/>
    <property type="match status" value="1"/>
</dbReference>
<dbReference type="PANTHER" id="PTHR33303:SF2">
    <property type="entry name" value="COA-BINDING DOMAIN-CONTAINING PROTEIN"/>
    <property type="match status" value="1"/>
</dbReference>
<evidence type="ECO:0000256" key="1">
    <source>
        <dbReference type="SAM" id="MobiDB-lite"/>
    </source>
</evidence>
<protein>
    <recommendedName>
        <fullName evidence="2">CoA-binding domain-containing protein</fullName>
    </recommendedName>
</protein>
<organism evidence="3 4">
    <name type="scientific">Thalassospira permensis NBRC 106175</name>
    <dbReference type="NCBI Taxonomy" id="1353532"/>
    <lineage>
        <taxon>Bacteria</taxon>
        <taxon>Pseudomonadati</taxon>
        <taxon>Pseudomonadota</taxon>
        <taxon>Alphaproteobacteria</taxon>
        <taxon>Rhodospirillales</taxon>
        <taxon>Thalassospiraceae</taxon>
        <taxon>Thalassospira</taxon>
    </lineage>
</organism>
<name>A0ABR4TSN2_9PROT</name>
<feature type="region of interest" description="Disordered" evidence="1">
    <location>
        <begin position="1"/>
        <end position="22"/>
    </location>
</feature>
<dbReference type="Proteomes" id="UP000027463">
    <property type="component" value="Unassembled WGS sequence"/>
</dbReference>
<feature type="domain" description="CoA-binding" evidence="2">
    <location>
        <begin position="32"/>
        <end position="127"/>
    </location>
</feature>
<evidence type="ECO:0000313" key="3">
    <source>
        <dbReference type="EMBL" id="KEO58847.1"/>
    </source>
</evidence>
<sequence>MYHTDITMPHRKPKADDMSDFKNPDDNATQALLERTKTIALVGASPKPERPSNGVMKFLLSRGYHVIPVNPGQAGGEIHGQKVFATLGDIPEPVDMVDIFRNSEDAGGVIDEAIAIGAKSVWMQLGVINISGATRAQDAGLDVVMNRCPAIEIPRLFAPDWKVA</sequence>
<gene>
    <name evidence="3" type="ORF">SMB34_12590</name>
</gene>
<evidence type="ECO:0000259" key="2">
    <source>
        <dbReference type="SMART" id="SM00881"/>
    </source>
</evidence>
<dbReference type="Pfam" id="PF13380">
    <property type="entry name" value="CoA_binding_2"/>
    <property type="match status" value="1"/>
</dbReference>
<dbReference type="InterPro" id="IPR036291">
    <property type="entry name" value="NAD(P)-bd_dom_sf"/>
</dbReference>
<dbReference type="SUPFAM" id="SSF51735">
    <property type="entry name" value="NAD(P)-binding Rossmann-fold domains"/>
    <property type="match status" value="1"/>
</dbReference>
<dbReference type="Gene3D" id="3.40.50.720">
    <property type="entry name" value="NAD(P)-binding Rossmann-like Domain"/>
    <property type="match status" value="1"/>
</dbReference>
<dbReference type="EMBL" id="AUNC01000004">
    <property type="protein sequence ID" value="KEO58847.1"/>
    <property type="molecule type" value="Genomic_DNA"/>
</dbReference>
<keyword evidence="4" id="KW-1185">Reference proteome</keyword>
<reference evidence="3 4" key="1">
    <citation type="submission" date="2013-07" db="EMBL/GenBank/DDBJ databases">
        <title>Thalassospira permensis NBRC 106175 Genome Sequencing.</title>
        <authorList>
            <person name="Lai Q."/>
            <person name="Shao Z."/>
        </authorList>
    </citation>
    <scope>NUCLEOTIDE SEQUENCE [LARGE SCALE GENOMIC DNA]</scope>
    <source>
        <strain evidence="3 4">NBRC 106175</strain>
    </source>
</reference>
<dbReference type="InterPro" id="IPR003781">
    <property type="entry name" value="CoA-bd"/>
</dbReference>
<dbReference type="SMART" id="SM00881">
    <property type="entry name" value="CoA_binding"/>
    <property type="match status" value="1"/>
</dbReference>
<comment type="caution">
    <text evidence="3">The sequence shown here is derived from an EMBL/GenBank/DDBJ whole genome shotgun (WGS) entry which is preliminary data.</text>
</comment>
<accession>A0ABR4TSN2</accession>